<dbReference type="Proteomes" id="UP000488506">
    <property type="component" value="Unassembled WGS sequence"/>
</dbReference>
<keyword evidence="2" id="KW-0378">Hydrolase</keyword>
<dbReference type="InterPro" id="IPR012341">
    <property type="entry name" value="6hp_glycosidase-like_sf"/>
</dbReference>
<dbReference type="AlphaFoldDB" id="A0A833L1P7"/>
<dbReference type="GO" id="GO:0005975">
    <property type="term" value="P:carbohydrate metabolic process"/>
    <property type="evidence" value="ECO:0007669"/>
    <property type="project" value="InterPro"/>
</dbReference>
<evidence type="ECO:0000256" key="2">
    <source>
        <dbReference type="ARBA" id="ARBA00022801"/>
    </source>
</evidence>
<comment type="caution">
    <text evidence="5">The sequence shown here is derived from an EMBL/GenBank/DDBJ whole genome shotgun (WGS) entry which is preliminary data.</text>
</comment>
<sequence length="937" mass="103949">MSFTSALKTIGNYPSRLLNNLGIGKGTKAVGLSLGLGLAAACGPEAPKCLETQIMSTSMQSSLDVSANMGQSQGVYSTEMTAQIPEDGSELVNHSYKTAQLVLTLRSDGDKIAIDENGLRITRTASHIPCGDLTVSADLFTGISGVDKDKLMTALRSDGWIDGNTFTAKFTGKRNEFSVKGLDLNDAQRNAVFNVLQRQYGYNCAPFTKVRDIQMIPAGKIKTVVLPKGENPEQYPVGFKMLRARDAEENNIFAVWNRMTVLAPKTKDSKEMVEAEVFQYGDKYIVVFQGRDCTMKDANDPCYSKITYHIVEVKNGVPTFTETQEVSLNPSKQRELKPAFTYFRVTPQGRYFNEGKKEADLNLAEYKWQMMQDESLTFRDMLFGKPGLRGILIGDDGEVDFGRIKNKQIRMKVEAVIEDQRSEKAPIQGPVTLVIQSDGSSFDISKEFYKNGHLRANLKLKFVSIYNTCGELEYLYVIVVGVDIKAKSEACQTTTVADAGEQNSEAAVDAGVVETAPETVGEQNSEAVVDAGVTDGVLAEAKPETAPETLPETRQDTLPEKTPETGQEALPDKTPVKTGSYYTGIYPSMAGYAVQSYTQPQAEQICKDKGYNEFIKLINSNGAVVDPDKGKPTSESQSYGMMLALQNNDRTNFDKIWNWTKANMGSKSFNGLFAWTCNPANCGGERDDNIAPDGDIMMAAALYMAFKRWKDVNYKNAAVTILNALLRFAVDSNDNLMYSPKNQNWFNLSYNMPAFYEMFFELTKDPRWINLIDNFYKLLDKARHQTTYLAPNASDINGKDLGVQSPESARYIHGYDAMRIPFFAAMHAIWFNDPRARTYIDRVASILNAKAFGPVGKGFSLDGTLLDPTQTYTASSFDGSYTGAIIASSRTLPQDKVRLLNSLLSGPVDPNDPYRYFKLAWWTFGCLQVIGRFRAYN</sequence>
<reference evidence="5 6" key="1">
    <citation type="submission" date="2019-12" db="EMBL/GenBank/DDBJ databases">
        <authorList>
            <person name="Wolfe R."/>
            <person name="Danczak R."/>
            <person name="Wilkins M."/>
        </authorList>
    </citation>
    <scope>NUCLEOTIDE SEQUENCE [LARGE SCALE GENOMIC DNA]</scope>
    <source>
        <strain evidence="5">X2_MaxBin.013</strain>
    </source>
</reference>
<accession>A0A833L1P7</accession>
<keyword evidence="3" id="KW-0326">Glycosidase</keyword>
<evidence type="ECO:0000256" key="4">
    <source>
        <dbReference type="SAM" id="MobiDB-lite"/>
    </source>
</evidence>
<dbReference type="SUPFAM" id="SSF48208">
    <property type="entry name" value="Six-hairpin glycosidases"/>
    <property type="match status" value="1"/>
</dbReference>
<dbReference type="GO" id="GO:0004553">
    <property type="term" value="F:hydrolase activity, hydrolyzing O-glycosyl compounds"/>
    <property type="evidence" value="ECO:0007669"/>
    <property type="project" value="InterPro"/>
</dbReference>
<evidence type="ECO:0000313" key="5">
    <source>
        <dbReference type="EMBL" id="KAF0134711.1"/>
    </source>
</evidence>
<evidence type="ECO:0000256" key="3">
    <source>
        <dbReference type="ARBA" id="ARBA00023295"/>
    </source>
</evidence>
<name>A0A833L1P7_UNCSA</name>
<organism evidence="5 6">
    <name type="scientific">Candidatus Saganbacteria bacterium</name>
    <dbReference type="NCBI Taxonomy" id="2575572"/>
    <lineage>
        <taxon>Bacteria</taxon>
        <taxon>Bacillati</taxon>
        <taxon>Saganbacteria</taxon>
    </lineage>
</organism>
<feature type="compositionally biased region" description="Basic and acidic residues" evidence="4">
    <location>
        <begin position="541"/>
        <end position="563"/>
    </location>
</feature>
<dbReference type="PRINTS" id="PR00735">
    <property type="entry name" value="GLHYDRLASE8"/>
</dbReference>
<dbReference type="Gene3D" id="1.50.10.10">
    <property type="match status" value="1"/>
</dbReference>
<dbReference type="InterPro" id="IPR008928">
    <property type="entry name" value="6-hairpin_glycosidase_sf"/>
</dbReference>
<dbReference type="InterPro" id="IPR002037">
    <property type="entry name" value="Glyco_hydro_8"/>
</dbReference>
<proteinExistence type="inferred from homology"/>
<evidence type="ECO:0000256" key="1">
    <source>
        <dbReference type="ARBA" id="ARBA00009209"/>
    </source>
</evidence>
<protein>
    <submittedName>
        <fullName evidence="5">Endo-1 4-D-glucanase</fullName>
    </submittedName>
</protein>
<comment type="similarity">
    <text evidence="1">Belongs to the glycosyl hydrolase 8 (cellulase D) family.</text>
</comment>
<evidence type="ECO:0000313" key="6">
    <source>
        <dbReference type="Proteomes" id="UP000488506"/>
    </source>
</evidence>
<feature type="region of interest" description="Disordered" evidence="4">
    <location>
        <begin position="541"/>
        <end position="576"/>
    </location>
</feature>
<dbReference type="EMBL" id="WPAF01000005">
    <property type="protein sequence ID" value="KAF0134711.1"/>
    <property type="molecule type" value="Genomic_DNA"/>
</dbReference>
<gene>
    <name evidence="5" type="ORF">FD145_428</name>
</gene>
<dbReference type="Pfam" id="PF01270">
    <property type="entry name" value="Glyco_hydro_8"/>
    <property type="match status" value="1"/>
</dbReference>